<proteinExistence type="predicted"/>
<evidence type="ECO:0000256" key="2">
    <source>
        <dbReference type="ARBA" id="ARBA00022618"/>
    </source>
</evidence>
<feature type="compositionally biased region" description="Basic and acidic residues" evidence="7">
    <location>
        <begin position="692"/>
        <end position="701"/>
    </location>
</feature>
<comment type="caution">
    <text evidence="9">The sequence shown here is derived from an EMBL/GenBank/DDBJ whole genome shotgun (WGS) entry which is preliminary data.</text>
</comment>
<keyword evidence="10" id="KW-1185">Reference proteome</keyword>
<dbReference type="Pfam" id="PF12717">
    <property type="entry name" value="Cnd1"/>
    <property type="match status" value="1"/>
</dbReference>
<evidence type="ECO:0000313" key="10">
    <source>
        <dbReference type="Proteomes" id="UP000738325"/>
    </source>
</evidence>
<dbReference type="OrthoDB" id="436262at2759"/>
<feature type="compositionally biased region" description="Acidic residues" evidence="7">
    <location>
        <begin position="769"/>
        <end position="795"/>
    </location>
</feature>
<keyword evidence="2" id="KW-0132">Cell division</keyword>
<feature type="compositionally biased region" description="Low complexity" evidence="7">
    <location>
        <begin position="809"/>
        <end position="834"/>
    </location>
</feature>
<dbReference type="Gene3D" id="1.25.10.10">
    <property type="entry name" value="Leucine-rich Repeat Variant"/>
    <property type="match status" value="1"/>
</dbReference>
<evidence type="ECO:0000256" key="7">
    <source>
        <dbReference type="SAM" id="MobiDB-lite"/>
    </source>
</evidence>
<dbReference type="PANTHER" id="PTHR14222">
    <property type="entry name" value="CONDENSIN"/>
    <property type="match status" value="1"/>
</dbReference>
<reference evidence="9" key="1">
    <citation type="journal article" date="2020" name="Fungal Divers.">
        <title>Resolving the Mortierellaceae phylogeny through synthesis of multi-gene phylogenetics and phylogenomics.</title>
        <authorList>
            <person name="Vandepol N."/>
            <person name="Liber J."/>
            <person name="Desiro A."/>
            <person name="Na H."/>
            <person name="Kennedy M."/>
            <person name="Barry K."/>
            <person name="Grigoriev I.V."/>
            <person name="Miller A.N."/>
            <person name="O'Donnell K."/>
            <person name="Stajich J.E."/>
            <person name="Bonito G."/>
        </authorList>
    </citation>
    <scope>NUCLEOTIDE SEQUENCE</scope>
    <source>
        <strain evidence="9">REB-010B</strain>
    </source>
</reference>
<keyword evidence="4" id="KW-0226">DNA condensation</keyword>
<sequence length="849" mass="94078">LTYGSTLAELTSLEQLLSTIVTDSMAHASEITISDEVVEKLWQVYSHHKDIPNPQRRGAIIILGMLAKAKPDIVAQKIETILKIGLGKHGKADLALARYSCIALQRIAGEKKKQKGVIAQDTVRLPMDHPIFIKLRQLIDLPTKSKNWFSVVEQAIGTIYLLGEHPDILCGDIIKTRSKAIFNLQEVSDSLQDQLSLDTSMSTTGEDTTMHSENAFVIDSWPLSQLLFIVGHVAIKHIVHMEFIEEEFKRRKAAAGVEKKKNKDNAVEDELDQVVGTTEDEFVDAMAHIRERELLFGEGSLLEVFGPLIVTICGNNTLYADKTLQSSAALALCKLMCISSEFCEQNLQLLFTMLEKSTEPTIRSNIIIALGDMAVCFNNLIDANIAYLYKRLSDSDAAVKKNTLMVLTHLILNGMVKVKGQLGEMAICLVDEDARISDLARLFFTELTSKDNAVYNNMPDIISHMSNAHIDEESYRKIMRFLFELIKEKNMESMTEKLCQRFKNTDEPRGWRDIAFCLSMLPFKTEKSFKRLLEGFPNYQDKVHEEQVFKYLSDIIAKGRAIKPPKPEMKPTIDEFEAKLKEFKAKGDEVNETEAKAISAMKKGGRKGGRKAGSTLAGLKVKGVPAPAEAKKTRRARRNGDDDDDNDDAEGDAEEDYEALDEKEAEVEKGMEHLAVTEGGRSNTKSRPSRNQPKEDRKEVDGDVVMEDTDVSTPKPEREDSVDQPSKVVVSPKAGKKKAAPAPRAKAAASKPAAAARKKAPAKKQKWSDDEDSDAEDDSRDAEMQGESDDDDEEDALTRRKPAGKSAGGKKAAPAPTRGAPAPRAKRAAAANAKRVIESSSDEDDEDDD</sequence>
<evidence type="ECO:0000259" key="8">
    <source>
        <dbReference type="Pfam" id="PF12717"/>
    </source>
</evidence>
<evidence type="ECO:0000256" key="1">
    <source>
        <dbReference type="ARBA" id="ARBA00004123"/>
    </source>
</evidence>
<dbReference type="SUPFAM" id="SSF48371">
    <property type="entry name" value="ARM repeat"/>
    <property type="match status" value="1"/>
</dbReference>
<feature type="compositionally biased region" description="Low complexity" evidence="7">
    <location>
        <begin position="740"/>
        <end position="755"/>
    </location>
</feature>
<feature type="compositionally biased region" description="Basic and acidic residues" evidence="7">
    <location>
        <begin position="660"/>
        <end position="672"/>
    </location>
</feature>
<evidence type="ECO:0000313" key="9">
    <source>
        <dbReference type="EMBL" id="KAG0328812.1"/>
    </source>
</evidence>
<dbReference type="GO" id="GO:0000796">
    <property type="term" value="C:condensin complex"/>
    <property type="evidence" value="ECO:0007669"/>
    <property type="project" value="TreeGrafter"/>
</dbReference>
<feature type="non-terminal residue" evidence="9">
    <location>
        <position position="849"/>
    </location>
</feature>
<evidence type="ECO:0000256" key="4">
    <source>
        <dbReference type="ARBA" id="ARBA00023067"/>
    </source>
</evidence>
<name>A0A9P6V069_9FUNG</name>
<feature type="compositionally biased region" description="Acidic residues" evidence="7">
    <location>
        <begin position="641"/>
        <end position="659"/>
    </location>
</feature>
<dbReference type="GO" id="GO:0051301">
    <property type="term" value="P:cell division"/>
    <property type="evidence" value="ECO:0007669"/>
    <property type="project" value="UniProtKB-KW"/>
</dbReference>
<dbReference type="InterPro" id="IPR016024">
    <property type="entry name" value="ARM-type_fold"/>
</dbReference>
<feature type="region of interest" description="Disordered" evidence="7">
    <location>
        <begin position="599"/>
        <end position="849"/>
    </location>
</feature>
<evidence type="ECO:0000256" key="6">
    <source>
        <dbReference type="ARBA" id="ARBA00023306"/>
    </source>
</evidence>
<comment type="subcellular location">
    <subcellularLocation>
        <location evidence="1">Nucleus</location>
    </subcellularLocation>
</comment>
<dbReference type="InterPro" id="IPR026971">
    <property type="entry name" value="CND1/NCAPD3"/>
</dbReference>
<dbReference type="InterPro" id="IPR011989">
    <property type="entry name" value="ARM-like"/>
</dbReference>
<evidence type="ECO:0000256" key="3">
    <source>
        <dbReference type="ARBA" id="ARBA00022776"/>
    </source>
</evidence>
<dbReference type="AlphaFoldDB" id="A0A9P6V069"/>
<dbReference type="Proteomes" id="UP000738325">
    <property type="component" value="Unassembled WGS sequence"/>
</dbReference>
<keyword evidence="5" id="KW-0539">Nucleus</keyword>
<protein>
    <submittedName>
        <fullName evidence="9">Condensin complex subunit</fullName>
    </submittedName>
</protein>
<organism evidence="9 10">
    <name type="scientific">Dissophora globulifera</name>
    <dbReference type="NCBI Taxonomy" id="979702"/>
    <lineage>
        <taxon>Eukaryota</taxon>
        <taxon>Fungi</taxon>
        <taxon>Fungi incertae sedis</taxon>
        <taxon>Mucoromycota</taxon>
        <taxon>Mortierellomycotina</taxon>
        <taxon>Mortierellomycetes</taxon>
        <taxon>Mortierellales</taxon>
        <taxon>Mortierellaceae</taxon>
        <taxon>Dissophora</taxon>
    </lineage>
</organism>
<keyword evidence="3" id="KW-0498">Mitosis</keyword>
<dbReference type="GO" id="GO:0000779">
    <property type="term" value="C:condensed chromosome, centromeric region"/>
    <property type="evidence" value="ECO:0007669"/>
    <property type="project" value="TreeGrafter"/>
</dbReference>
<dbReference type="GO" id="GO:0010032">
    <property type="term" value="P:meiotic chromosome condensation"/>
    <property type="evidence" value="ECO:0007669"/>
    <property type="project" value="TreeGrafter"/>
</dbReference>
<evidence type="ECO:0000256" key="5">
    <source>
        <dbReference type="ARBA" id="ARBA00023242"/>
    </source>
</evidence>
<dbReference type="GO" id="GO:0005634">
    <property type="term" value="C:nucleus"/>
    <property type="evidence" value="ECO:0007669"/>
    <property type="project" value="UniProtKB-SubCell"/>
</dbReference>
<dbReference type="GO" id="GO:0042393">
    <property type="term" value="F:histone binding"/>
    <property type="evidence" value="ECO:0007669"/>
    <property type="project" value="TreeGrafter"/>
</dbReference>
<keyword evidence="6" id="KW-0131">Cell cycle</keyword>
<dbReference type="PANTHER" id="PTHR14222:SF2">
    <property type="entry name" value="CONDENSIN COMPLEX SUBUNIT 1"/>
    <property type="match status" value="1"/>
</dbReference>
<accession>A0A9P6V069</accession>
<dbReference type="InterPro" id="IPR032682">
    <property type="entry name" value="Cnd1_C"/>
</dbReference>
<feature type="domain" description="Condensin complex subunit 1 C-terminal" evidence="8">
    <location>
        <begin position="361"/>
        <end position="519"/>
    </location>
</feature>
<dbReference type="EMBL" id="JAAAIP010000028">
    <property type="protein sequence ID" value="KAG0328812.1"/>
    <property type="molecule type" value="Genomic_DNA"/>
</dbReference>
<feature type="compositionally biased region" description="Basic residues" evidence="7">
    <location>
        <begin position="756"/>
        <end position="765"/>
    </location>
</feature>
<gene>
    <name evidence="9" type="primary">YCS4_5</name>
    <name evidence="9" type="ORF">BGZ99_004476</name>
</gene>
<feature type="compositionally biased region" description="Acidic residues" evidence="7">
    <location>
        <begin position="840"/>
        <end position="849"/>
    </location>
</feature>
<feature type="compositionally biased region" description="Polar residues" evidence="7">
    <location>
        <begin position="680"/>
        <end position="691"/>
    </location>
</feature>
<dbReference type="GO" id="GO:0007076">
    <property type="term" value="P:mitotic chromosome condensation"/>
    <property type="evidence" value="ECO:0007669"/>
    <property type="project" value="InterPro"/>
</dbReference>